<evidence type="ECO:0000256" key="1">
    <source>
        <dbReference type="ARBA" id="ARBA00004442"/>
    </source>
</evidence>
<evidence type="ECO:0000313" key="11">
    <source>
        <dbReference type="Proteomes" id="UP000422108"/>
    </source>
</evidence>
<feature type="signal peptide" evidence="9">
    <location>
        <begin position="1"/>
        <end position="28"/>
    </location>
</feature>
<keyword evidence="9" id="KW-0732">Signal</keyword>
<keyword evidence="4" id="KW-1134">Transmembrane beta strand</keyword>
<gene>
    <name evidence="10" type="ORF">DSCOOX_40100</name>
</gene>
<feature type="coiled-coil region" evidence="8">
    <location>
        <begin position="385"/>
        <end position="412"/>
    </location>
</feature>
<keyword evidence="7" id="KW-0998">Cell outer membrane</keyword>
<dbReference type="GO" id="GO:0015562">
    <property type="term" value="F:efflux transmembrane transporter activity"/>
    <property type="evidence" value="ECO:0007669"/>
    <property type="project" value="InterPro"/>
</dbReference>
<feature type="chain" id="PRO_5024353626" evidence="9">
    <location>
        <begin position="29"/>
        <end position="470"/>
    </location>
</feature>
<evidence type="ECO:0000256" key="6">
    <source>
        <dbReference type="ARBA" id="ARBA00023136"/>
    </source>
</evidence>
<dbReference type="GO" id="GO:0015288">
    <property type="term" value="F:porin activity"/>
    <property type="evidence" value="ECO:0007669"/>
    <property type="project" value="TreeGrafter"/>
</dbReference>
<reference evidence="10 11" key="1">
    <citation type="submission" date="2019-11" db="EMBL/GenBank/DDBJ databases">
        <title>Comparative genomics of hydrocarbon-degrading Desulfosarcina strains.</title>
        <authorList>
            <person name="Watanabe M."/>
            <person name="Kojima H."/>
            <person name="Fukui M."/>
        </authorList>
    </citation>
    <scope>NUCLEOTIDE SEQUENCE [LARGE SCALE GENOMIC DNA]</scope>
    <source>
        <strain evidence="11">oXyS1</strain>
    </source>
</reference>
<evidence type="ECO:0000256" key="4">
    <source>
        <dbReference type="ARBA" id="ARBA00022452"/>
    </source>
</evidence>
<accession>A0A5K8AG47</accession>
<organism evidence="10 11">
    <name type="scientific">Desulfosarcina ovata subsp. ovata</name>
    <dbReference type="NCBI Taxonomy" id="2752305"/>
    <lineage>
        <taxon>Bacteria</taxon>
        <taxon>Pseudomonadati</taxon>
        <taxon>Thermodesulfobacteriota</taxon>
        <taxon>Desulfobacteria</taxon>
        <taxon>Desulfobacterales</taxon>
        <taxon>Desulfosarcinaceae</taxon>
        <taxon>Desulfosarcina</taxon>
    </lineage>
</organism>
<dbReference type="RefSeq" id="WP_162459035.1">
    <property type="nucleotide sequence ID" value="NZ_AP021879.1"/>
</dbReference>
<name>A0A5K8AG47_9BACT</name>
<keyword evidence="5" id="KW-0812">Transmembrane</keyword>
<protein>
    <submittedName>
        <fullName evidence="10">Protein CyaE</fullName>
    </submittedName>
</protein>
<dbReference type="SUPFAM" id="SSF56954">
    <property type="entry name" value="Outer membrane efflux proteins (OEP)"/>
    <property type="match status" value="1"/>
</dbReference>
<dbReference type="AlphaFoldDB" id="A0A5K8AG47"/>
<evidence type="ECO:0000256" key="9">
    <source>
        <dbReference type="SAM" id="SignalP"/>
    </source>
</evidence>
<evidence type="ECO:0000256" key="5">
    <source>
        <dbReference type="ARBA" id="ARBA00022692"/>
    </source>
</evidence>
<dbReference type="InterPro" id="IPR003423">
    <property type="entry name" value="OMP_efflux"/>
</dbReference>
<dbReference type="EMBL" id="AP021879">
    <property type="protein sequence ID" value="BBO90830.1"/>
    <property type="molecule type" value="Genomic_DNA"/>
</dbReference>
<dbReference type="Proteomes" id="UP000422108">
    <property type="component" value="Chromosome"/>
</dbReference>
<evidence type="ECO:0000256" key="8">
    <source>
        <dbReference type="SAM" id="Coils"/>
    </source>
</evidence>
<evidence type="ECO:0000256" key="3">
    <source>
        <dbReference type="ARBA" id="ARBA00022448"/>
    </source>
</evidence>
<keyword evidence="3" id="KW-0813">Transport</keyword>
<dbReference type="InterPro" id="IPR051906">
    <property type="entry name" value="TolC-like"/>
</dbReference>
<keyword evidence="11" id="KW-1185">Reference proteome</keyword>
<dbReference type="PANTHER" id="PTHR30026">
    <property type="entry name" value="OUTER MEMBRANE PROTEIN TOLC"/>
    <property type="match status" value="1"/>
</dbReference>
<dbReference type="Pfam" id="PF02321">
    <property type="entry name" value="OEP"/>
    <property type="match status" value="2"/>
</dbReference>
<dbReference type="Gene3D" id="1.20.1600.10">
    <property type="entry name" value="Outer membrane efflux proteins (OEP)"/>
    <property type="match status" value="1"/>
</dbReference>
<evidence type="ECO:0000256" key="7">
    <source>
        <dbReference type="ARBA" id="ARBA00023237"/>
    </source>
</evidence>
<dbReference type="GO" id="GO:0009279">
    <property type="term" value="C:cell outer membrane"/>
    <property type="evidence" value="ECO:0007669"/>
    <property type="project" value="UniProtKB-SubCell"/>
</dbReference>
<comment type="subcellular location">
    <subcellularLocation>
        <location evidence="1">Cell outer membrane</location>
    </subcellularLocation>
</comment>
<keyword evidence="8" id="KW-0175">Coiled coil</keyword>
<dbReference type="PANTHER" id="PTHR30026:SF21">
    <property type="entry name" value="SLR1270 PROTEIN"/>
    <property type="match status" value="1"/>
</dbReference>
<proteinExistence type="inferred from homology"/>
<comment type="similarity">
    <text evidence="2">Belongs to the outer membrane factor (OMF) (TC 1.B.17) family.</text>
</comment>
<sequence length="470" mass="52022">MADFDKMGMRFFGVILLAGVLCSAWAMAAEPVPQPLSMYRAVALAAANNRLVREAIQNGRAAEAAYRSARADLFAKASAGYSYTRFKEQPYMWVEGYTVDTNLGTITGLRNYQKTTSDKDLVEWNLTLTQPLFTGFALTTRLKMAELGMKSSQVEETIAVQDVVKQAKLAVINVLLAEKLLTVAVETEKSIAAHARNAENFYDQGLIPYNDQLQANVALADAIQQRVAQAARREMAVATLNSVLDLPIGHPTRVAELAEGPVAAPDDPEMLMDLAIRRRPELKALDLGRQKLVQGRVLARSAYYPTINLVGQYRQKGEDWAATDNSYDNPHNALVGVQAEWTFFEWGKTRSEEARVRHEIEALDEKINGVKQALRLETKDAFIRLQVARENVRTANAALDQARENLRIVNTRYAQQMATSTDVLDANTKQTRARANYFGAVYGCHSALAELERAVGQPLTADLSGTVQQP</sequence>
<evidence type="ECO:0000313" key="10">
    <source>
        <dbReference type="EMBL" id="BBO90830.1"/>
    </source>
</evidence>
<keyword evidence="6" id="KW-0472">Membrane</keyword>
<evidence type="ECO:0000256" key="2">
    <source>
        <dbReference type="ARBA" id="ARBA00007613"/>
    </source>
</evidence>
<dbReference type="GO" id="GO:1990281">
    <property type="term" value="C:efflux pump complex"/>
    <property type="evidence" value="ECO:0007669"/>
    <property type="project" value="TreeGrafter"/>
</dbReference>